<keyword evidence="4" id="KW-1185">Reference proteome</keyword>
<organism evidence="3 4">
    <name type="scientific">Okeanomitos corallinicola TIOX110</name>
    <dbReference type="NCBI Taxonomy" id="3133117"/>
    <lineage>
        <taxon>Bacteria</taxon>
        <taxon>Bacillati</taxon>
        <taxon>Cyanobacteriota</taxon>
        <taxon>Cyanophyceae</taxon>
        <taxon>Nostocales</taxon>
        <taxon>Aphanizomenonaceae</taxon>
        <taxon>Okeanomitos</taxon>
    </lineage>
</organism>
<feature type="domain" description="D-alanyl-D-alanine carboxypeptidase-like core" evidence="2">
    <location>
        <begin position="157"/>
        <end position="231"/>
    </location>
</feature>
<reference evidence="3 4" key="1">
    <citation type="submission" date="2024-04" db="EMBL/GenBank/DDBJ databases">
        <title>Okeanomitos corallinicola gen. &amp; sp. nov. (Nostocales, Cyanobacteria), a new toxic marine heterocyst-forming cyanobacterium from a coral reef.</title>
        <authorList>
            <person name="Li H."/>
            <person name="Li R."/>
            <person name="Kang J."/>
            <person name="Hii K.S."/>
            <person name="Mohamed H.F."/>
            <person name="Xu X."/>
            <person name="Luo Z."/>
        </authorList>
    </citation>
    <scope>NUCLEOTIDE SEQUENCE [LARGE SCALE GENOMIC DNA]</scope>
    <source>
        <strain evidence="3 4">TIOX110</strain>
    </source>
</reference>
<evidence type="ECO:0000313" key="4">
    <source>
        <dbReference type="Proteomes" id="UP001483337"/>
    </source>
</evidence>
<dbReference type="Proteomes" id="UP001483337">
    <property type="component" value="Chromosome"/>
</dbReference>
<dbReference type="RefSeq" id="WP_353932330.1">
    <property type="nucleotide sequence ID" value="NZ_CP150886.1"/>
</dbReference>
<dbReference type="Pfam" id="PF02557">
    <property type="entry name" value="VanY"/>
    <property type="match status" value="1"/>
</dbReference>
<dbReference type="CDD" id="cd14814">
    <property type="entry name" value="Peptidase_M15"/>
    <property type="match status" value="1"/>
</dbReference>
<proteinExistence type="predicted"/>
<dbReference type="SUPFAM" id="SSF55166">
    <property type="entry name" value="Hedgehog/DD-peptidase"/>
    <property type="match status" value="1"/>
</dbReference>
<keyword evidence="3" id="KW-0121">Carboxypeptidase</keyword>
<feature type="transmembrane region" description="Helical" evidence="1">
    <location>
        <begin position="12"/>
        <end position="32"/>
    </location>
</feature>
<protein>
    <submittedName>
        <fullName evidence="3">D-alanyl-D-alanine carboxypeptidase family protein</fullName>
    </submittedName>
</protein>
<dbReference type="Gene3D" id="3.30.1380.10">
    <property type="match status" value="1"/>
</dbReference>
<keyword evidence="1" id="KW-0812">Transmembrane</keyword>
<name>A0ABZ2UVU5_9CYAN</name>
<evidence type="ECO:0000259" key="2">
    <source>
        <dbReference type="Pfam" id="PF02557"/>
    </source>
</evidence>
<accession>A0ABZ2UVU5</accession>
<keyword evidence="1" id="KW-0472">Membrane</keyword>
<evidence type="ECO:0000256" key="1">
    <source>
        <dbReference type="SAM" id="Phobius"/>
    </source>
</evidence>
<dbReference type="EMBL" id="CP150886">
    <property type="protein sequence ID" value="WZB89429.1"/>
    <property type="molecule type" value="Genomic_DNA"/>
</dbReference>
<keyword evidence="3" id="KW-0645">Protease</keyword>
<dbReference type="InterPro" id="IPR003709">
    <property type="entry name" value="VanY-like_core_dom"/>
</dbReference>
<keyword evidence="1" id="KW-1133">Transmembrane helix</keyword>
<sequence length="274" mass="31473">MKLNPELKKQLIQVTLISFIVFLFTVSISIFIKSRQSLPNSLVTRRDNTRISSTEKFIPNQELNEQQRFLDTINYQLKNIPSTDTYEYILLRAYGTIFINQNSEIKLPPKVILDNEQETETFQQNLQLTLVEGTRECYLQTAAAEAFNQARSIIDIPLKSGYSGDCTRSYATTLRFWQKYTNNSTLEQVKQGKETNILSLVAPPGTSQHLWGLALDLGVLNPAQKRALNENGWFQTVVKDTPHWTYLGWDEESLPKFGLRDKTVQGITYWVTPI</sequence>
<evidence type="ECO:0000313" key="3">
    <source>
        <dbReference type="EMBL" id="WZB89429.1"/>
    </source>
</evidence>
<dbReference type="GO" id="GO:0004180">
    <property type="term" value="F:carboxypeptidase activity"/>
    <property type="evidence" value="ECO:0007669"/>
    <property type="project" value="UniProtKB-KW"/>
</dbReference>
<gene>
    <name evidence="3" type="ORF">WJM97_07020</name>
</gene>
<keyword evidence="3" id="KW-0378">Hydrolase</keyword>
<dbReference type="InterPro" id="IPR009045">
    <property type="entry name" value="Zn_M74/Hedgehog-like"/>
</dbReference>